<feature type="region of interest" description="Disordered" evidence="2">
    <location>
        <begin position="1"/>
        <end position="26"/>
    </location>
</feature>
<dbReference type="SUPFAM" id="SSF56672">
    <property type="entry name" value="DNA/RNA polymerases"/>
    <property type="match status" value="1"/>
</dbReference>
<sequence>MKEKFRTTGTNDSRKSDNNIVPEKPANKKVKAFAEQVEGRTLTEGNIMNTAAVRTQGRGAASTSLYGVRRKAQQDKDARFNNLFHHITPELLIKSFYDLKKNAAAGVDEVTWHNYKEGLAERIADLHERVHAGSYRAQPVRRSYINKPDGRKRPLGVTALEDKIVQQAAATILNQIYEIDFMQQMGSNLDL</sequence>
<reference evidence="3 4" key="1">
    <citation type="submission" date="2020-08" db="EMBL/GenBank/DDBJ databases">
        <title>Bridging the membrane lipid divide: bacteria of the FCB group superphylum have the potential to synthesize archaeal ether lipids.</title>
        <authorList>
            <person name="Villanueva L."/>
            <person name="Von Meijenfeldt F.A.B."/>
            <person name="Westbye A.B."/>
            <person name="Yadav S."/>
            <person name="Hopmans E.C."/>
            <person name="Dutilh B.E."/>
            <person name="Sinninghe Damste J.S."/>
        </authorList>
    </citation>
    <scope>NUCLEOTIDE SEQUENCE [LARGE SCALE GENOMIC DNA]</scope>
    <source>
        <strain evidence="3">NIOZ-UU17</strain>
    </source>
</reference>
<dbReference type="EMBL" id="JACNIG010000339">
    <property type="protein sequence ID" value="MBC8433816.1"/>
    <property type="molecule type" value="Genomic_DNA"/>
</dbReference>
<comment type="caution">
    <text evidence="3">The sequence shown here is derived from an EMBL/GenBank/DDBJ whole genome shotgun (WGS) entry which is preliminary data.</text>
</comment>
<comment type="similarity">
    <text evidence="1">Belongs to the bacterial reverse transcriptase family.</text>
</comment>
<proteinExistence type="inferred from homology"/>
<dbReference type="InterPro" id="IPR043502">
    <property type="entry name" value="DNA/RNA_pol_sf"/>
</dbReference>
<gene>
    <name evidence="3" type="ORF">H8D96_18045</name>
</gene>
<organism evidence="3 4">
    <name type="scientific">Candidatus Desulfatibia vada</name>
    <dbReference type="NCBI Taxonomy" id="2841696"/>
    <lineage>
        <taxon>Bacteria</taxon>
        <taxon>Pseudomonadati</taxon>
        <taxon>Thermodesulfobacteriota</taxon>
        <taxon>Desulfobacteria</taxon>
        <taxon>Desulfobacterales</taxon>
        <taxon>Desulfobacterales incertae sedis</taxon>
        <taxon>Candidatus Desulfatibia</taxon>
    </lineage>
</organism>
<feature type="compositionally biased region" description="Basic and acidic residues" evidence="2">
    <location>
        <begin position="1"/>
        <end position="17"/>
    </location>
</feature>
<evidence type="ECO:0000256" key="2">
    <source>
        <dbReference type="SAM" id="MobiDB-lite"/>
    </source>
</evidence>
<accession>A0A8J6NTS6</accession>
<evidence type="ECO:0000313" key="4">
    <source>
        <dbReference type="Proteomes" id="UP000605201"/>
    </source>
</evidence>
<evidence type="ECO:0000313" key="3">
    <source>
        <dbReference type="EMBL" id="MBC8433816.1"/>
    </source>
</evidence>
<name>A0A8J6NTS6_9BACT</name>
<dbReference type="InterPro" id="IPR051083">
    <property type="entry name" value="GrpII_Intron_Splice-Mob/Def"/>
</dbReference>
<dbReference type="PANTHER" id="PTHR34047:SF8">
    <property type="entry name" value="PROTEIN YKFC"/>
    <property type="match status" value="1"/>
</dbReference>
<evidence type="ECO:0008006" key="5">
    <source>
        <dbReference type="Google" id="ProtNLM"/>
    </source>
</evidence>
<dbReference type="PANTHER" id="PTHR34047">
    <property type="entry name" value="NUCLEAR INTRON MATURASE 1, MITOCHONDRIAL-RELATED"/>
    <property type="match status" value="1"/>
</dbReference>
<protein>
    <recommendedName>
        <fullName evidence="5">Group II intron reverse transcriptase/maturase</fullName>
    </recommendedName>
</protein>
<dbReference type="AlphaFoldDB" id="A0A8J6NTS6"/>
<evidence type="ECO:0000256" key="1">
    <source>
        <dbReference type="ARBA" id="ARBA00034120"/>
    </source>
</evidence>
<dbReference type="Proteomes" id="UP000605201">
    <property type="component" value="Unassembled WGS sequence"/>
</dbReference>